<comment type="catalytic activity">
    <reaction evidence="6">
        <text>Exonucleolytic cleavage in either 5'- to 3'- or 3'- to 5'-direction to yield nucleoside 5'-phosphates.</text>
        <dbReference type="EC" id="3.1.11.6"/>
    </reaction>
</comment>
<dbReference type="GO" id="GO:0005737">
    <property type="term" value="C:cytoplasm"/>
    <property type="evidence" value="ECO:0007669"/>
    <property type="project" value="UniProtKB-SubCell"/>
</dbReference>
<evidence type="ECO:0000313" key="7">
    <source>
        <dbReference type="EMBL" id="KJF41374.1"/>
    </source>
</evidence>
<evidence type="ECO:0000256" key="2">
    <source>
        <dbReference type="ARBA" id="ARBA00022490"/>
    </source>
</evidence>
<gene>
    <name evidence="6" type="primary">xseB</name>
    <name evidence="7" type="ORF">TQ39_00695</name>
</gene>
<dbReference type="InterPro" id="IPR003761">
    <property type="entry name" value="Exonuc_VII_S"/>
</dbReference>
<comment type="subcellular location">
    <subcellularLocation>
        <location evidence="6">Cytoplasm</location>
    </subcellularLocation>
</comment>
<evidence type="ECO:0000256" key="3">
    <source>
        <dbReference type="ARBA" id="ARBA00022722"/>
    </source>
</evidence>
<keyword evidence="4 6" id="KW-0378">Hydrolase</keyword>
<evidence type="ECO:0000256" key="1">
    <source>
        <dbReference type="ARBA" id="ARBA00009998"/>
    </source>
</evidence>
<dbReference type="NCBIfam" id="TIGR01280">
    <property type="entry name" value="xseB"/>
    <property type="match status" value="1"/>
</dbReference>
<proteinExistence type="inferred from homology"/>
<dbReference type="EMBL" id="JXXK01000001">
    <property type="protein sequence ID" value="KJF41374.1"/>
    <property type="molecule type" value="Genomic_DNA"/>
</dbReference>
<dbReference type="SUPFAM" id="SSF116842">
    <property type="entry name" value="XseB-like"/>
    <property type="match status" value="1"/>
</dbReference>
<keyword evidence="3 6" id="KW-0540">Nuclease</keyword>
<organism evidence="7 8">
    <name type="scientific">Ruthenibacterium lactatiformans</name>
    <dbReference type="NCBI Taxonomy" id="1550024"/>
    <lineage>
        <taxon>Bacteria</taxon>
        <taxon>Bacillati</taxon>
        <taxon>Bacillota</taxon>
        <taxon>Clostridia</taxon>
        <taxon>Eubacteriales</taxon>
        <taxon>Oscillospiraceae</taxon>
        <taxon>Ruthenibacterium</taxon>
    </lineage>
</organism>
<reference evidence="7" key="1">
    <citation type="submission" date="2015-02" db="EMBL/GenBank/DDBJ databases">
        <title>A novel member of the family Ruminococcaceae isolated from human feces.</title>
        <authorList>
            <person name="Shkoporov A.N."/>
            <person name="Chaplin A.V."/>
            <person name="Motuzova O.V."/>
            <person name="Kafarskaia L.I."/>
            <person name="Khokhlova E.V."/>
            <person name="Efimov B.A."/>
        </authorList>
    </citation>
    <scope>NUCLEOTIDE SEQUENCE [LARGE SCALE GENOMIC DNA]</scope>
    <source>
        <strain evidence="7">585-1</strain>
    </source>
</reference>
<dbReference type="EC" id="3.1.11.6" evidence="6"/>
<evidence type="ECO:0000256" key="5">
    <source>
        <dbReference type="ARBA" id="ARBA00022839"/>
    </source>
</evidence>
<keyword evidence="8" id="KW-1185">Reference proteome</keyword>
<accession>A0A0D8J3P5</accession>
<comment type="similarity">
    <text evidence="1 6">Belongs to the XseB family.</text>
</comment>
<keyword evidence="2 6" id="KW-0963">Cytoplasm</keyword>
<dbReference type="GO" id="GO:0006308">
    <property type="term" value="P:DNA catabolic process"/>
    <property type="evidence" value="ECO:0007669"/>
    <property type="project" value="UniProtKB-UniRule"/>
</dbReference>
<comment type="function">
    <text evidence="6">Bidirectionally degrades single-stranded DNA into large acid-insoluble oligonucleotides, which are then degraded further into small acid-soluble oligonucleotides.</text>
</comment>
<dbReference type="GO" id="GO:0009318">
    <property type="term" value="C:exodeoxyribonuclease VII complex"/>
    <property type="evidence" value="ECO:0007669"/>
    <property type="project" value="UniProtKB-UniRule"/>
</dbReference>
<dbReference type="InterPro" id="IPR037004">
    <property type="entry name" value="Exonuc_VII_ssu_sf"/>
</dbReference>
<dbReference type="GO" id="GO:0008855">
    <property type="term" value="F:exodeoxyribonuclease VII activity"/>
    <property type="evidence" value="ECO:0007669"/>
    <property type="project" value="UniProtKB-UniRule"/>
</dbReference>
<dbReference type="HAMAP" id="MF_00337">
    <property type="entry name" value="Exonuc_7_S"/>
    <property type="match status" value="1"/>
</dbReference>
<evidence type="ECO:0000256" key="4">
    <source>
        <dbReference type="ARBA" id="ARBA00022801"/>
    </source>
</evidence>
<dbReference type="GeneID" id="42855154"/>
<dbReference type="Pfam" id="PF02609">
    <property type="entry name" value="Exonuc_VII_S"/>
    <property type="match status" value="1"/>
</dbReference>
<dbReference type="Proteomes" id="UP000032483">
    <property type="component" value="Unassembled WGS sequence"/>
</dbReference>
<dbReference type="AlphaFoldDB" id="A0A0D8J3P5"/>
<comment type="caution">
    <text evidence="7">The sequence shown here is derived from an EMBL/GenBank/DDBJ whole genome shotgun (WGS) entry which is preliminary data.</text>
</comment>
<dbReference type="Gene3D" id="1.10.287.1040">
    <property type="entry name" value="Exonuclease VII, small subunit"/>
    <property type="match status" value="1"/>
</dbReference>
<comment type="subunit">
    <text evidence="6">Heterooligomer composed of large and small subunits.</text>
</comment>
<name>A0A0D8J3P5_9FIRM</name>
<dbReference type="RefSeq" id="WP_050004202.1">
    <property type="nucleotide sequence ID" value="NZ_DAWBJP010000004.1"/>
</dbReference>
<sequence>MKKEMTFEAADTELDAILAELSDSETPLDRSLVLYARAAELIAFCNETLQKAQITIDEIDAKNAGKQE</sequence>
<keyword evidence="5 6" id="KW-0269">Exonuclease</keyword>
<evidence type="ECO:0000313" key="8">
    <source>
        <dbReference type="Proteomes" id="UP000032483"/>
    </source>
</evidence>
<evidence type="ECO:0000256" key="6">
    <source>
        <dbReference type="HAMAP-Rule" id="MF_00337"/>
    </source>
</evidence>
<protein>
    <recommendedName>
        <fullName evidence="6">Exodeoxyribonuclease 7 small subunit</fullName>
        <ecNumber evidence="6">3.1.11.6</ecNumber>
    </recommendedName>
    <alternativeName>
        <fullName evidence="6">Exodeoxyribonuclease VII small subunit</fullName>
        <shortName evidence="6">Exonuclease VII small subunit</shortName>
    </alternativeName>
</protein>